<proteinExistence type="predicted"/>
<gene>
    <name evidence="1" type="ORF">A5886_002178</name>
</gene>
<organism evidence="1 2">
    <name type="scientific">Candidatus Enterococcus testudinis</name>
    <dbReference type="NCBI Taxonomy" id="1834191"/>
    <lineage>
        <taxon>Bacteria</taxon>
        <taxon>Bacillati</taxon>
        <taxon>Bacillota</taxon>
        <taxon>Bacilli</taxon>
        <taxon>Lactobacillales</taxon>
        <taxon>Enterococcaceae</taxon>
        <taxon>Enterococcus</taxon>
    </lineage>
</organism>
<sequence length="102" mass="12318">MVKEYVRLKNRMDTLKELKKYFDRGFRYVVRDLEGEWLVLFSLKPKRYMDLEAWGYVNEDDPKARPCQIIRNLDITEINWKSRNAVLIEDFLKNNGIAESEE</sequence>
<reference evidence="1 2" key="1">
    <citation type="submission" date="2017-05" db="EMBL/GenBank/DDBJ databases">
        <title>The Genome Sequence of Enterococcus sp. 8G7_MSG3316.</title>
        <authorList>
            <consortium name="The Broad Institute Genomics Platform"/>
            <consortium name="The Broad Institute Genomic Center for Infectious Diseases"/>
            <person name="Earl A."/>
            <person name="Manson A."/>
            <person name="Schwartman J."/>
            <person name="Gilmore M."/>
            <person name="Abouelleil A."/>
            <person name="Cao P."/>
            <person name="Chapman S."/>
            <person name="Cusick C."/>
            <person name="Shea T."/>
            <person name="Young S."/>
            <person name="Neafsey D."/>
            <person name="Nusbaum C."/>
            <person name="Birren B."/>
        </authorList>
    </citation>
    <scope>NUCLEOTIDE SEQUENCE [LARGE SCALE GENOMIC DNA]</scope>
    <source>
        <strain evidence="1 2">8G7_MSG3316</strain>
    </source>
</reference>
<dbReference type="AlphaFoldDB" id="A0A242A7T4"/>
<protein>
    <submittedName>
        <fullName evidence="1">Uncharacterized protein</fullName>
    </submittedName>
</protein>
<dbReference type="STRING" id="1834191.A5886_002178"/>
<keyword evidence="2" id="KW-1185">Reference proteome</keyword>
<dbReference type="Proteomes" id="UP000195043">
    <property type="component" value="Unassembled WGS sequence"/>
</dbReference>
<evidence type="ECO:0000313" key="2">
    <source>
        <dbReference type="Proteomes" id="UP000195043"/>
    </source>
</evidence>
<comment type="caution">
    <text evidence="1">The sequence shown here is derived from an EMBL/GenBank/DDBJ whole genome shotgun (WGS) entry which is preliminary data.</text>
</comment>
<dbReference type="EMBL" id="NGKU01000001">
    <property type="protein sequence ID" value="OTN77098.1"/>
    <property type="molecule type" value="Genomic_DNA"/>
</dbReference>
<accession>A0A242A7T4</accession>
<name>A0A242A7T4_9ENTE</name>
<evidence type="ECO:0000313" key="1">
    <source>
        <dbReference type="EMBL" id="OTN77098.1"/>
    </source>
</evidence>